<dbReference type="Gene3D" id="3.60.120.10">
    <property type="entry name" value="Anthranilate synthase"/>
    <property type="match status" value="1"/>
</dbReference>
<dbReference type="InterPro" id="IPR043132">
    <property type="entry name" value="BCAT-like_C"/>
</dbReference>
<dbReference type="Pfam" id="PF01063">
    <property type="entry name" value="Aminotran_4"/>
    <property type="match status" value="1"/>
</dbReference>
<dbReference type="EMBL" id="AUZH01000019">
    <property type="protein sequence ID" value="KFN87920.1"/>
    <property type="molecule type" value="Genomic_DNA"/>
</dbReference>
<evidence type="ECO:0000313" key="5">
    <source>
        <dbReference type="Proteomes" id="UP000182793"/>
    </source>
</evidence>
<dbReference type="InterPro" id="IPR043131">
    <property type="entry name" value="BCAT-like_N"/>
</dbReference>
<dbReference type="GO" id="GO:0000162">
    <property type="term" value="P:L-tryptophan biosynthetic process"/>
    <property type="evidence" value="ECO:0007669"/>
    <property type="project" value="TreeGrafter"/>
</dbReference>
<keyword evidence="5" id="KW-1185">Reference proteome</keyword>
<dbReference type="InterPro" id="IPR015890">
    <property type="entry name" value="Chorismate_C"/>
</dbReference>
<gene>
    <name evidence="2" type="ORF">H702_05795</name>
    <name evidence="3" type="ORF">SAMN02910290_01348</name>
</gene>
<comment type="caution">
    <text evidence="2">The sequence shown here is derived from an EMBL/GenBank/DDBJ whole genome shotgun (WGS) entry which is preliminary data.</text>
</comment>
<protein>
    <submittedName>
        <fullName evidence="2">Anthranilate synthase</fullName>
    </submittedName>
    <submittedName>
        <fullName evidence="3">Para-aminobenzoate synthetase / 4-amino-4-deoxychorismate lyase</fullName>
    </submittedName>
</protein>
<dbReference type="NCBIfam" id="TIGR00553">
    <property type="entry name" value="pabB"/>
    <property type="match status" value="1"/>
</dbReference>
<proteinExistence type="predicted"/>
<dbReference type="Proteomes" id="UP000029382">
    <property type="component" value="Unassembled WGS sequence"/>
</dbReference>
<dbReference type="InterPro" id="IPR036038">
    <property type="entry name" value="Aminotransferase-like"/>
</dbReference>
<sequence length="572" mass="65284">MHKKTVVDFKELGQRLIFENPLTELSAKSVREVKDILQEVENYQKQGYYVIGYVSYEAAKAFDEKFSVKSSPLSGEYLAYFTVHQEVKKEPFPCQSQKNIQLPKSWQSRTSKGDYEKAISKIKEEIRQGNTYQVNYTLQLSSQLEEDAFALYNHLVIAQEAAYNCYIEHDDFAILSVSPELFFKKKGNRLITRPMKGTIARGYKTKEDLQNKIWLANDSKNRAENMMIVDLLRNDMGRISEIGSVKVTKLCEVEQYSTVWQMTSTIESQLQSDKNLSDIFSALFPCGSITGAPKIATMAIINQLEKQARGVYCGTIGICLPNGDAIFNVGIRTIQKLGNQAIYGAGGGITWGSVCEDEYKEACDKAAVLYRNQPDFDLLTTARVSQKQVKDLEGHIKRLKESARYFAYPFSKEFFLAKLSKLLEELDDADYRLRILVKRSGVMEFEFAELRDLPENYLKANLIYRSEPIDSPFTYFKTTYRLHLQSSSGEAIFISDKGYLQETTIGNLILEIDGKWYTPPVEVGILNGLYRQKLIKEGRVFEAYLTKDDLKKASHIYACNSVRGVYEITLNK</sequence>
<dbReference type="PANTHER" id="PTHR11236:SF50">
    <property type="entry name" value="AMINODEOXYCHORISMATE SYNTHASE COMPONENT 1"/>
    <property type="match status" value="1"/>
</dbReference>
<organism evidence="2 4">
    <name type="scientific">Streptococcus equinus JB1</name>
    <dbReference type="NCBI Taxonomy" id="1294274"/>
    <lineage>
        <taxon>Bacteria</taxon>
        <taxon>Bacillati</taxon>
        <taxon>Bacillota</taxon>
        <taxon>Bacilli</taxon>
        <taxon>Lactobacillales</taxon>
        <taxon>Streptococcaceae</taxon>
        <taxon>Streptococcus</taxon>
    </lineage>
</organism>
<dbReference type="InterPro" id="IPR005801">
    <property type="entry name" value="ADC_synthase"/>
</dbReference>
<evidence type="ECO:0000313" key="2">
    <source>
        <dbReference type="EMBL" id="KFN87920.1"/>
    </source>
</evidence>
<name>A0A091BU34_STREI</name>
<dbReference type="GO" id="GO:0046820">
    <property type="term" value="F:4-amino-4-deoxychorismate synthase activity"/>
    <property type="evidence" value="ECO:0007669"/>
    <property type="project" value="TreeGrafter"/>
</dbReference>
<dbReference type="GO" id="GO:0009396">
    <property type="term" value="P:folic acid-containing compound biosynthetic process"/>
    <property type="evidence" value="ECO:0007669"/>
    <property type="project" value="InterPro"/>
</dbReference>
<evidence type="ECO:0000313" key="4">
    <source>
        <dbReference type="Proteomes" id="UP000029382"/>
    </source>
</evidence>
<evidence type="ECO:0000259" key="1">
    <source>
        <dbReference type="Pfam" id="PF00425"/>
    </source>
</evidence>
<dbReference type="Gene3D" id="3.20.10.10">
    <property type="entry name" value="D-amino Acid Aminotransferase, subunit A, domain 2"/>
    <property type="match status" value="1"/>
</dbReference>
<dbReference type="Pfam" id="PF00425">
    <property type="entry name" value="Chorismate_bind"/>
    <property type="match status" value="1"/>
</dbReference>
<dbReference type="AlphaFoldDB" id="A0A091BU34"/>
<dbReference type="PRINTS" id="PR00095">
    <property type="entry name" value="ANTSNTHASEI"/>
</dbReference>
<dbReference type="EMBL" id="FOTG01000007">
    <property type="protein sequence ID" value="SFL31862.1"/>
    <property type="molecule type" value="Genomic_DNA"/>
</dbReference>
<dbReference type="PANTHER" id="PTHR11236">
    <property type="entry name" value="AMINOBENZOATE/ANTHRANILATE SYNTHASE"/>
    <property type="match status" value="1"/>
</dbReference>
<reference evidence="2 4" key="1">
    <citation type="journal article" date="2014" name="Genome Announc.">
        <title>Draft Genome Sequences of Streptococcus bovis Strains ATCC 33317 and JB1.</title>
        <authorList>
            <person name="Benahmed F.H."/>
            <person name="Gopinath G.R."/>
            <person name="Harbottle H."/>
            <person name="Cotta M.A."/>
            <person name="Luo Y."/>
            <person name="Henderson C."/>
            <person name="Teri P."/>
            <person name="Soppet D."/>
            <person name="Rasmussen M."/>
            <person name="Whitehead T.R."/>
            <person name="Davidson M."/>
        </authorList>
    </citation>
    <scope>NUCLEOTIDE SEQUENCE [LARGE SCALE GENOMIC DNA]</scope>
    <source>
        <strain evidence="2 4">JB1</strain>
    </source>
</reference>
<dbReference type="GO" id="GO:0016829">
    <property type="term" value="F:lyase activity"/>
    <property type="evidence" value="ECO:0007669"/>
    <property type="project" value="UniProtKB-KW"/>
</dbReference>
<feature type="domain" description="Chorismate-utilising enzyme C-terminal" evidence="1">
    <location>
        <begin position="112"/>
        <end position="365"/>
    </location>
</feature>
<dbReference type="RefSeq" id="WP_039696792.1">
    <property type="nucleotide sequence ID" value="NZ_AUZH01000019.1"/>
</dbReference>
<dbReference type="InterPro" id="IPR005802">
    <property type="entry name" value="ADC_synth_comp_1"/>
</dbReference>
<reference evidence="3 5" key="2">
    <citation type="submission" date="2016-10" db="EMBL/GenBank/DDBJ databases">
        <authorList>
            <person name="Varghese N."/>
            <person name="Submissions S."/>
        </authorList>
    </citation>
    <scope>NUCLEOTIDE SEQUENCE [LARGE SCALE GENOMIC DNA]</scope>
    <source>
        <strain evidence="3 5">JB1</strain>
    </source>
</reference>
<keyword evidence="3" id="KW-0456">Lyase</keyword>
<accession>A0A091BU34</accession>
<dbReference type="SUPFAM" id="SSF56322">
    <property type="entry name" value="ADC synthase"/>
    <property type="match status" value="1"/>
</dbReference>
<evidence type="ECO:0000313" key="3">
    <source>
        <dbReference type="EMBL" id="SFL31862.1"/>
    </source>
</evidence>
<dbReference type="Gene3D" id="3.30.470.10">
    <property type="match status" value="1"/>
</dbReference>
<dbReference type="Proteomes" id="UP000182793">
    <property type="component" value="Unassembled WGS sequence"/>
</dbReference>
<dbReference type="SUPFAM" id="SSF56752">
    <property type="entry name" value="D-aminoacid aminotransferase-like PLP-dependent enzymes"/>
    <property type="match status" value="1"/>
</dbReference>
<dbReference type="InterPro" id="IPR001544">
    <property type="entry name" value="Aminotrans_IV"/>
</dbReference>
<dbReference type="InterPro" id="IPR019999">
    <property type="entry name" value="Anth_synth_I-like"/>
</dbReference>